<dbReference type="STRING" id="559304.G8Y9F2"/>
<organism evidence="11 13">
    <name type="scientific">Pichia sorbitophila (strain ATCC MYA-4447 / BCRC 22081 / CBS 7064 / NBRC 10061 / NRRL Y-12695)</name>
    <name type="common">Hybrid yeast</name>
    <dbReference type="NCBI Taxonomy" id="559304"/>
    <lineage>
        <taxon>Eukaryota</taxon>
        <taxon>Fungi</taxon>
        <taxon>Dikarya</taxon>
        <taxon>Ascomycota</taxon>
        <taxon>Saccharomycotina</taxon>
        <taxon>Pichiomycetes</taxon>
        <taxon>Debaryomycetaceae</taxon>
        <taxon>Millerozyma</taxon>
    </lineage>
</organism>
<dbReference type="InterPro" id="IPR013087">
    <property type="entry name" value="Znf_C2H2_type"/>
</dbReference>
<keyword evidence="13" id="KW-1185">Reference proteome</keyword>
<protein>
    <submittedName>
        <fullName evidence="11">Piso0_004669 protein</fullName>
    </submittedName>
</protein>
<evidence type="ECO:0000256" key="3">
    <source>
        <dbReference type="ARBA" id="ARBA00022771"/>
    </source>
</evidence>
<evidence type="ECO:0000256" key="7">
    <source>
        <dbReference type="ARBA" id="ARBA00023242"/>
    </source>
</evidence>
<feature type="region of interest" description="Disordered" evidence="9">
    <location>
        <begin position="94"/>
        <end position="115"/>
    </location>
</feature>
<dbReference type="SMART" id="SM00355">
    <property type="entry name" value="ZnF_C2H2"/>
    <property type="match status" value="2"/>
</dbReference>
<keyword evidence="7" id="KW-0539">Nucleus</keyword>
<sequence length="434" mass="48371">MKRLQVPDLEEARYKAYVAQGKPEADTTSQSYSKGGSNSATDRVSDENGKEMPHKRQKTEVGPAEEGKIEAPARLGRLQNALNLHKIITGARETKSRLSELTGSRESTPERVSEGISEPNILSHNRSIIEPTILSGIGVTSSPGSVSESAGSSLADSLNLVSSQQDLTNLIYLRSNKERSKKIDSSPPKRVEDTIDYNTERKRPGSPTKLRISGPEGSKNSQFPLREYTNGRFHTKIHNPSRDTIDAKPFACSFPGCKWAFTRNSDLRRHTKSHLKPEFRCPYWRKDQSCHRNGGAFNRLDVLKRHLRLVHYVQDKEHVIPDSKEDPGWCRTCQRSFSHSKAFIQHCQSCAELQDSGSSRETDELSESFPLEDNNDSSHGDPSYKNSSDHDACDLNGQSKTDISRMSQIDSNNTDSLRSPPPNTASSANIADTY</sequence>
<evidence type="ECO:0000256" key="5">
    <source>
        <dbReference type="ARBA" id="ARBA00023015"/>
    </source>
</evidence>
<comment type="subcellular location">
    <subcellularLocation>
        <location evidence="1">Nucleus</location>
    </subcellularLocation>
</comment>
<evidence type="ECO:0000256" key="9">
    <source>
        <dbReference type="SAM" id="MobiDB-lite"/>
    </source>
</evidence>
<reference evidence="11" key="1">
    <citation type="submission" date="2011-10" db="EMBL/GenBank/DDBJ databases">
        <authorList>
            <person name="Genoscope - CEA"/>
        </authorList>
    </citation>
    <scope>NUCLEOTIDE SEQUENCE</scope>
</reference>
<dbReference type="EMBL" id="FO082048">
    <property type="protein sequence ID" value="CCE85097.1"/>
    <property type="molecule type" value="Genomic_DNA"/>
</dbReference>
<dbReference type="PANTHER" id="PTHR46179">
    <property type="entry name" value="ZINC FINGER PROTEIN"/>
    <property type="match status" value="1"/>
</dbReference>
<dbReference type="AlphaFoldDB" id="G8Y9F2"/>
<dbReference type="GO" id="GO:0005634">
    <property type="term" value="C:nucleus"/>
    <property type="evidence" value="ECO:0007669"/>
    <property type="project" value="UniProtKB-SubCell"/>
</dbReference>
<keyword evidence="5" id="KW-0805">Transcription regulation</keyword>
<reference evidence="13" key="2">
    <citation type="journal article" date="2012" name="G3 (Bethesda)">
        <title>Pichia sorbitophila, an interspecies yeast hybrid reveals early steps of genome resolution following polyploidization.</title>
        <authorList>
            <person name="Leh Louis V."/>
            <person name="Despons L."/>
            <person name="Friedrich A."/>
            <person name="Martin T."/>
            <person name="Durrens P."/>
            <person name="Casaregola S."/>
            <person name="Neuveglise C."/>
            <person name="Fairhead C."/>
            <person name="Marck C."/>
            <person name="Cruz J.A."/>
            <person name="Straub M.L."/>
            <person name="Kugler V."/>
            <person name="Sacerdot C."/>
            <person name="Uzunov Z."/>
            <person name="Thierry A."/>
            <person name="Weiss S."/>
            <person name="Bleykasten C."/>
            <person name="De Montigny J."/>
            <person name="Jacques N."/>
            <person name="Jung P."/>
            <person name="Lemaire M."/>
            <person name="Mallet S."/>
            <person name="Morel G."/>
            <person name="Richard G.F."/>
            <person name="Sarkar A."/>
            <person name="Savel G."/>
            <person name="Schacherer J."/>
            <person name="Seret M.L."/>
            <person name="Talla E."/>
            <person name="Samson G."/>
            <person name="Jubin C."/>
            <person name="Poulain J."/>
            <person name="Vacherie B."/>
            <person name="Barbe V."/>
            <person name="Pelletier E."/>
            <person name="Sherman D.J."/>
            <person name="Westhof E."/>
            <person name="Weissenbach J."/>
            <person name="Baret P.V."/>
            <person name="Wincker P."/>
            <person name="Gaillardin C."/>
            <person name="Dujon B."/>
            <person name="Souciet J.L."/>
        </authorList>
    </citation>
    <scope>NUCLEOTIDE SEQUENCE [LARGE SCALE GENOMIC DNA]</scope>
    <source>
        <strain evidence="13">ATCC MYA-4447 / BCRC 22081 / CBS 7064 / NBRC 10061 / NRRL Y-12695</strain>
    </source>
</reference>
<dbReference type="InterPro" id="IPR036236">
    <property type="entry name" value="Znf_C2H2_sf"/>
</dbReference>
<feature type="region of interest" description="Disordered" evidence="9">
    <location>
        <begin position="178"/>
        <end position="224"/>
    </location>
</feature>
<dbReference type="Proteomes" id="UP000005222">
    <property type="component" value="Chromosome L"/>
</dbReference>
<evidence type="ECO:0000259" key="10">
    <source>
        <dbReference type="PROSITE" id="PS50157"/>
    </source>
</evidence>
<name>G8Y9F2_PICSO</name>
<evidence type="ECO:0000256" key="2">
    <source>
        <dbReference type="ARBA" id="ARBA00022723"/>
    </source>
</evidence>
<dbReference type="OrthoDB" id="2687452at2759"/>
<dbReference type="Gene3D" id="3.30.160.60">
    <property type="entry name" value="Classic Zinc Finger"/>
    <property type="match status" value="1"/>
</dbReference>
<dbReference type="InterPro" id="IPR051061">
    <property type="entry name" value="Zinc_finger_trans_reg"/>
</dbReference>
<proteinExistence type="predicted"/>
<dbReference type="GO" id="GO:0006357">
    <property type="term" value="P:regulation of transcription by RNA polymerase II"/>
    <property type="evidence" value="ECO:0007669"/>
    <property type="project" value="TreeGrafter"/>
</dbReference>
<dbReference type="EMBL" id="FO082049">
    <property type="protein sequence ID" value="CCE84066.1"/>
    <property type="molecule type" value="Genomic_DNA"/>
</dbReference>
<dbReference type="PROSITE" id="PS50157">
    <property type="entry name" value="ZINC_FINGER_C2H2_2"/>
    <property type="match status" value="1"/>
</dbReference>
<feature type="compositionally biased region" description="Polar residues" evidence="9">
    <location>
        <begin position="396"/>
        <end position="417"/>
    </location>
</feature>
<dbReference type="HOGENOM" id="CLU_631786_0_0_1"/>
<feature type="compositionally biased region" description="Basic and acidic residues" evidence="9">
    <location>
        <begin position="178"/>
        <end position="203"/>
    </location>
</feature>
<accession>G8Y9F2</accession>
<evidence type="ECO:0000313" key="11">
    <source>
        <dbReference type="EMBL" id="CCE84066.1"/>
    </source>
</evidence>
<feature type="compositionally biased region" description="Polar residues" evidence="9">
    <location>
        <begin position="424"/>
        <end position="434"/>
    </location>
</feature>
<dbReference type="SUPFAM" id="SSF57667">
    <property type="entry name" value="beta-beta-alpha zinc fingers"/>
    <property type="match status" value="1"/>
</dbReference>
<dbReference type="Proteomes" id="UP000005222">
    <property type="component" value="Chromosome K"/>
</dbReference>
<keyword evidence="6" id="KW-0804">Transcription</keyword>
<evidence type="ECO:0000313" key="13">
    <source>
        <dbReference type="Proteomes" id="UP000005222"/>
    </source>
</evidence>
<dbReference type="GO" id="GO:0008270">
    <property type="term" value="F:zinc ion binding"/>
    <property type="evidence" value="ECO:0007669"/>
    <property type="project" value="UniProtKB-KW"/>
</dbReference>
<feature type="region of interest" description="Disordered" evidence="9">
    <location>
        <begin position="17"/>
        <end position="67"/>
    </location>
</feature>
<feature type="compositionally biased region" description="Polar residues" evidence="9">
    <location>
        <begin position="26"/>
        <end position="42"/>
    </location>
</feature>
<evidence type="ECO:0000313" key="12">
    <source>
        <dbReference type="EMBL" id="CCE85097.1"/>
    </source>
</evidence>
<evidence type="ECO:0000256" key="4">
    <source>
        <dbReference type="ARBA" id="ARBA00022833"/>
    </source>
</evidence>
<evidence type="ECO:0000256" key="1">
    <source>
        <dbReference type="ARBA" id="ARBA00004123"/>
    </source>
</evidence>
<evidence type="ECO:0000256" key="8">
    <source>
        <dbReference type="PROSITE-ProRule" id="PRU00042"/>
    </source>
</evidence>
<keyword evidence="3 8" id="KW-0863">Zinc-finger</keyword>
<feature type="region of interest" description="Disordered" evidence="9">
    <location>
        <begin position="358"/>
        <end position="434"/>
    </location>
</feature>
<keyword evidence="4" id="KW-0862">Zinc</keyword>
<keyword evidence="2" id="KW-0479">Metal-binding</keyword>
<feature type="domain" description="C2H2-type" evidence="10">
    <location>
        <begin position="250"/>
        <end position="279"/>
    </location>
</feature>
<gene>
    <name evidence="11" type="primary">Piso0_004669</name>
    <name evidence="11" type="ORF">GNLVRS01_PISO0K21966g</name>
    <name evidence="12" type="ORF">GNLVRS01_PISO0L21967g</name>
</gene>
<dbReference type="eggNOG" id="ENOG502QXVT">
    <property type="taxonomic scope" value="Eukaryota"/>
</dbReference>
<evidence type="ECO:0000256" key="6">
    <source>
        <dbReference type="ARBA" id="ARBA00023163"/>
    </source>
</evidence>
<dbReference type="InParanoid" id="G8Y9F2"/>
<dbReference type="PANTHER" id="PTHR46179:SF13">
    <property type="entry name" value="C2H2-TYPE DOMAIN-CONTAINING PROTEIN"/>
    <property type="match status" value="1"/>
</dbReference>
<feature type="compositionally biased region" description="Basic and acidic residues" evidence="9">
    <location>
        <begin position="43"/>
        <end position="54"/>
    </location>
</feature>
<dbReference type="PROSITE" id="PS00028">
    <property type="entry name" value="ZINC_FINGER_C2H2_1"/>
    <property type="match status" value="1"/>
</dbReference>